<feature type="compositionally biased region" description="Acidic residues" evidence="1">
    <location>
        <begin position="1"/>
        <end position="13"/>
    </location>
</feature>
<name>A0A812RTH6_9DINO</name>
<comment type="caution">
    <text evidence="2">The sequence shown here is derived from an EMBL/GenBank/DDBJ whole genome shotgun (WGS) entry which is preliminary data.</text>
</comment>
<feature type="region of interest" description="Disordered" evidence="1">
    <location>
        <begin position="1"/>
        <end position="31"/>
    </location>
</feature>
<evidence type="ECO:0000313" key="2">
    <source>
        <dbReference type="EMBL" id="CAE7455522.1"/>
    </source>
</evidence>
<accession>A0A812RTH6</accession>
<keyword evidence="3" id="KW-1185">Reference proteome</keyword>
<evidence type="ECO:0000256" key="1">
    <source>
        <dbReference type="SAM" id="MobiDB-lite"/>
    </source>
</evidence>
<reference evidence="2" key="1">
    <citation type="submission" date="2021-02" db="EMBL/GenBank/DDBJ databases">
        <authorList>
            <person name="Dougan E. K."/>
            <person name="Rhodes N."/>
            <person name="Thang M."/>
            <person name="Chan C."/>
        </authorList>
    </citation>
    <scope>NUCLEOTIDE SEQUENCE</scope>
</reference>
<feature type="compositionally biased region" description="Basic and acidic residues" evidence="1">
    <location>
        <begin position="15"/>
        <end position="31"/>
    </location>
</feature>
<dbReference type="OrthoDB" id="437902at2759"/>
<gene>
    <name evidence="2" type="ORF">SNAT2548_LOCUS25083</name>
</gene>
<protein>
    <submittedName>
        <fullName evidence="2">Uncharacterized protein</fullName>
    </submittedName>
</protein>
<proteinExistence type="predicted"/>
<evidence type="ECO:0000313" key="3">
    <source>
        <dbReference type="Proteomes" id="UP000604046"/>
    </source>
</evidence>
<dbReference type="AlphaFoldDB" id="A0A812RTH6"/>
<organism evidence="2 3">
    <name type="scientific">Symbiodinium natans</name>
    <dbReference type="NCBI Taxonomy" id="878477"/>
    <lineage>
        <taxon>Eukaryota</taxon>
        <taxon>Sar</taxon>
        <taxon>Alveolata</taxon>
        <taxon>Dinophyceae</taxon>
        <taxon>Suessiales</taxon>
        <taxon>Symbiodiniaceae</taxon>
        <taxon>Symbiodinium</taxon>
    </lineage>
</organism>
<dbReference type="Proteomes" id="UP000604046">
    <property type="component" value="Unassembled WGS sequence"/>
</dbReference>
<sequence>MLAEEEDQDEGASEGEAKEGGREESRERTKVFKQDEFTVGKTGKEKFQILLNCNFLAAVHPDVELATMTGYELMGPDDAGSGKYWAIGISEQLQQGDHVMVYLELSGGLPSRVWWEKFNSPDAHQEYLAAGSQRVFERHMRLMGLIPWQSDEKPARLANPPEWYGGGRDREDLFMKNVFVLTPEMLDPNYSKNEQKEEAFALADK</sequence>
<dbReference type="EMBL" id="CAJNDS010002378">
    <property type="protein sequence ID" value="CAE7455522.1"/>
    <property type="molecule type" value="Genomic_DNA"/>
</dbReference>